<comment type="caution">
    <text evidence="2">The sequence shown here is derived from an EMBL/GenBank/DDBJ whole genome shotgun (WGS) entry which is preliminary data.</text>
</comment>
<organism evidence="2 3">
    <name type="scientific">Elysia crispata</name>
    <name type="common">lettuce slug</name>
    <dbReference type="NCBI Taxonomy" id="231223"/>
    <lineage>
        <taxon>Eukaryota</taxon>
        <taxon>Metazoa</taxon>
        <taxon>Spiralia</taxon>
        <taxon>Lophotrochozoa</taxon>
        <taxon>Mollusca</taxon>
        <taxon>Gastropoda</taxon>
        <taxon>Heterobranchia</taxon>
        <taxon>Euthyneura</taxon>
        <taxon>Panpulmonata</taxon>
        <taxon>Sacoglossa</taxon>
        <taxon>Placobranchoidea</taxon>
        <taxon>Plakobranchidae</taxon>
        <taxon>Elysia</taxon>
    </lineage>
</organism>
<evidence type="ECO:0000313" key="2">
    <source>
        <dbReference type="EMBL" id="KAK3702589.1"/>
    </source>
</evidence>
<proteinExistence type="predicted"/>
<feature type="region of interest" description="Disordered" evidence="1">
    <location>
        <begin position="1"/>
        <end position="89"/>
    </location>
</feature>
<gene>
    <name evidence="2" type="ORF">RRG08_042579</name>
</gene>
<sequence length="120" mass="13380">MKDPSSPSESKFPPCRDDAQHSTIVSSNGLYDRQSSRAQTSNIVLEATTCPSRPHQENPLGQRSGFNEEYHSIGGKTWSSKDKAGRDREGFDGHSFASLIFYFETSLLRKRSTFKNFGAS</sequence>
<evidence type="ECO:0000313" key="3">
    <source>
        <dbReference type="Proteomes" id="UP001283361"/>
    </source>
</evidence>
<name>A0AAE0XR68_9GAST</name>
<reference evidence="2" key="1">
    <citation type="journal article" date="2023" name="G3 (Bethesda)">
        <title>A reference genome for the long-term kleptoplast-retaining sea slug Elysia crispata morphotype clarki.</title>
        <authorList>
            <person name="Eastman K.E."/>
            <person name="Pendleton A.L."/>
            <person name="Shaikh M.A."/>
            <person name="Suttiyut T."/>
            <person name="Ogas R."/>
            <person name="Tomko P."/>
            <person name="Gavelis G."/>
            <person name="Widhalm J.R."/>
            <person name="Wisecaver J.H."/>
        </authorList>
    </citation>
    <scope>NUCLEOTIDE SEQUENCE</scope>
    <source>
        <strain evidence="2">ECLA1</strain>
    </source>
</reference>
<accession>A0AAE0XR68</accession>
<dbReference type="AlphaFoldDB" id="A0AAE0XR68"/>
<protein>
    <submittedName>
        <fullName evidence="2">Uncharacterized protein</fullName>
    </submittedName>
</protein>
<evidence type="ECO:0000256" key="1">
    <source>
        <dbReference type="SAM" id="MobiDB-lite"/>
    </source>
</evidence>
<dbReference type="EMBL" id="JAWDGP010007852">
    <property type="protein sequence ID" value="KAK3702589.1"/>
    <property type="molecule type" value="Genomic_DNA"/>
</dbReference>
<keyword evidence="3" id="KW-1185">Reference proteome</keyword>
<dbReference type="Proteomes" id="UP001283361">
    <property type="component" value="Unassembled WGS sequence"/>
</dbReference>
<feature type="compositionally biased region" description="Basic and acidic residues" evidence="1">
    <location>
        <begin position="79"/>
        <end position="89"/>
    </location>
</feature>